<dbReference type="SUPFAM" id="SSF103473">
    <property type="entry name" value="MFS general substrate transporter"/>
    <property type="match status" value="1"/>
</dbReference>
<feature type="transmembrane region" description="Helical" evidence="5">
    <location>
        <begin position="328"/>
        <end position="346"/>
    </location>
</feature>
<dbReference type="Pfam" id="PF00083">
    <property type="entry name" value="Sugar_tr"/>
    <property type="match status" value="1"/>
</dbReference>
<protein>
    <submittedName>
        <fullName evidence="6">MFS general substrate transporter</fullName>
    </submittedName>
</protein>
<feature type="transmembrane region" description="Helical" evidence="5">
    <location>
        <begin position="131"/>
        <end position="150"/>
    </location>
</feature>
<dbReference type="InterPro" id="IPR036259">
    <property type="entry name" value="MFS_trans_sf"/>
</dbReference>
<sequence>MAHQTAGGNNAVHNFNNDFAHIEDPNERRRIALAEIEKAPFGWYHVRAILVAGTGFFTNNHDIFCVSVLTIMLDVDTAIKLSTSAGTVIGQVGFGALADIVGRKKMYLRYGLELILIIVATRVQALTGPGPGTSVVGVIIFWRVLMGIGIGGDCPLSSIITSEFATTKWRGAMMGMGIVPAALALYYRLTIPETSRYTFDVAHDVKQANADVQAYISGKKGEGHPDDIQAVAARRASVLNLEVPKASFADFFRFYGKLRNGKILFGTAMSWLLLDVAFRGLGLNSSPPNIYTKFYNLAAGNCILICACAMPGYWLAVFTIDIVGRKPLQLIGFVLLTILFIVWGFAYHKISAYGMLAIYIGSIITQGAIAPLRTRGYVKGMKDKSPWLNHVIQIFSAFMFASIFSTLLIPETMRRTLEDLA</sequence>
<dbReference type="EMBL" id="ML976983">
    <property type="protein sequence ID" value="KAF1960438.1"/>
    <property type="molecule type" value="Genomic_DNA"/>
</dbReference>
<dbReference type="PANTHER" id="PTHR24064">
    <property type="entry name" value="SOLUTE CARRIER FAMILY 22 MEMBER"/>
    <property type="match status" value="1"/>
</dbReference>
<evidence type="ECO:0000256" key="2">
    <source>
        <dbReference type="ARBA" id="ARBA00022692"/>
    </source>
</evidence>
<feature type="transmembrane region" description="Helical" evidence="5">
    <location>
        <begin position="171"/>
        <end position="189"/>
    </location>
</feature>
<evidence type="ECO:0000256" key="3">
    <source>
        <dbReference type="ARBA" id="ARBA00022989"/>
    </source>
</evidence>
<dbReference type="Gene3D" id="1.20.1250.20">
    <property type="entry name" value="MFS general substrate transporter like domains"/>
    <property type="match status" value="1"/>
</dbReference>
<feature type="transmembrane region" description="Helical" evidence="5">
    <location>
        <begin position="294"/>
        <end position="316"/>
    </location>
</feature>
<dbReference type="GO" id="GO:0016020">
    <property type="term" value="C:membrane"/>
    <property type="evidence" value="ECO:0007669"/>
    <property type="project" value="UniProtKB-SubCell"/>
</dbReference>
<reference evidence="6" key="1">
    <citation type="journal article" date="2020" name="Stud. Mycol.">
        <title>101 Dothideomycetes genomes: a test case for predicting lifestyles and emergence of pathogens.</title>
        <authorList>
            <person name="Haridas S."/>
            <person name="Albert R."/>
            <person name="Binder M."/>
            <person name="Bloem J."/>
            <person name="Labutti K."/>
            <person name="Salamov A."/>
            <person name="Andreopoulos B."/>
            <person name="Baker S."/>
            <person name="Barry K."/>
            <person name="Bills G."/>
            <person name="Bluhm B."/>
            <person name="Cannon C."/>
            <person name="Castanera R."/>
            <person name="Culley D."/>
            <person name="Daum C."/>
            <person name="Ezra D."/>
            <person name="Gonzalez J."/>
            <person name="Henrissat B."/>
            <person name="Kuo A."/>
            <person name="Liang C."/>
            <person name="Lipzen A."/>
            <person name="Lutzoni F."/>
            <person name="Magnuson J."/>
            <person name="Mondo S."/>
            <person name="Nolan M."/>
            <person name="Ohm R."/>
            <person name="Pangilinan J."/>
            <person name="Park H.-J."/>
            <person name="Ramirez L."/>
            <person name="Alfaro M."/>
            <person name="Sun H."/>
            <person name="Tritt A."/>
            <person name="Yoshinaga Y."/>
            <person name="Zwiers L.-H."/>
            <person name="Turgeon B."/>
            <person name="Goodwin S."/>
            <person name="Spatafora J."/>
            <person name="Crous P."/>
            <person name="Grigoriev I."/>
        </authorList>
    </citation>
    <scope>NUCLEOTIDE SEQUENCE</scope>
    <source>
        <strain evidence="6">CBS 675.92</strain>
    </source>
</reference>
<gene>
    <name evidence="6" type="ORF">CC80DRAFT_523475</name>
</gene>
<keyword evidence="2 5" id="KW-0812">Transmembrane</keyword>
<dbReference type="InterPro" id="IPR005829">
    <property type="entry name" value="Sugar_transporter_CS"/>
</dbReference>
<keyword evidence="4 5" id="KW-0472">Membrane</keyword>
<evidence type="ECO:0000313" key="6">
    <source>
        <dbReference type="EMBL" id="KAF1960438.1"/>
    </source>
</evidence>
<name>A0A6A5U6W7_9PLEO</name>
<dbReference type="AlphaFoldDB" id="A0A6A5U6W7"/>
<comment type="subcellular location">
    <subcellularLocation>
        <location evidence="1">Membrane</location>
        <topology evidence="1">Multi-pass membrane protein</topology>
    </subcellularLocation>
</comment>
<dbReference type="GO" id="GO:0022857">
    <property type="term" value="F:transmembrane transporter activity"/>
    <property type="evidence" value="ECO:0007669"/>
    <property type="project" value="InterPro"/>
</dbReference>
<dbReference type="InterPro" id="IPR005828">
    <property type="entry name" value="MFS_sugar_transport-like"/>
</dbReference>
<evidence type="ECO:0000256" key="4">
    <source>
        <dbReference type="ARBA" id="ARBA00023136"/>
    </source>
</evidence>
<proteinExistence type="predicted"/>
<dbReference type="OrthoDB" id="433512at2759"/>
<feature type="transmembrane region" description="Helical" evidence="5">
    <location>
        <begin position="107"/>
        <end position="125"/>
    </location>
</feature>
<keyword evidence="3 5" id="KW-1133">Transmembrane helix</keyword>
<dbReference type="PROSITE" id="PS00217">
    <property type="entry name" value="SUGAR_TRANSPORT_2"/>
    <property type="match status" value="1"/>
</dbReference>
<evidence type="ECO:0000256" key="1">
    <source>
        <dbReference type="ARBA" id="ARBA00004141"/>
    </source>
</evidence>
<dbReference type="Proteomes" id="UP000800035">
    <property type="component" value="Unassembled WGS sequence"/>
</dbReference>
<keyword evidence="7" id="KW-1185">Reference proteome</keyword>
<evidence type="ECO:0000256" key="5">
    <source>
        <dbReference type="SAM" id="Phobius"/>
    </source>
</evidence>
<feature type="transmembrane region" description="Helical" evidence="5">
    <location>
        <begin position="353"/>
        <end position="370"/>
    </location>
</feature>
<evidence type="ECO:0000313" key="7">
    <source>
        <dbReference type="Proteomes" id="UP000800035"/>
    </source>
</evidence>
<feature type="transmembrane region" description="Helical" evidence="5">
    <location>
        <begin position="263"/>
        <end position="282"/>
    </location>
</feature>
<accession>A0A6A5U6W7</accession>
<organism evidence="6 7">
    <name type="scientific">Byssothecium circinans</name>
    <dbReference type="NCBI Taxonomy" id="147558"/>
    <lineage>
        <taxon>Eukaryota</taxon>
        <taxon>Fungi</taxon>
        <taxon>Dikarya</taxon>
        <taxon>Ascomycota</taxon>
        <taxon>Pezizomycotina</taxon>
        <taxon>Dothideomycetes</taxon>
        <taxon>Pleosporomycetidae</taxon>
        <taxon>Pleosporales</taxon>
        <taxon>Massarineae</taxon>
        <taxon>Massarinaceae</taxon>
        <taxon>Byssothecium</taxon>
    </lineage>
</organism>
<feature type="transmembrane region" description="Helical" evidence="5">
    <location>
        <begin position="390"/>
        <end position="409"/>
    </location>
</feature>